<name>A0A239GUN5_9FIRM</name>
<keyword evidence="1" id="KW-1133">Transmembrane helix</keyword>
<dbReference type="AlphaFoldDB" id="A0A239GUN5"/>
<accession>A0A239GUN5</accession>
<organism evidence="2 3">
    <name type="scientific">Anaerovirgula multivorans</name>
    <dbReference type="NCBI Taxonomy" id="312168"/>
    <lineage>
        <taxon>Bacteria</taxon>
        <taxon>Bacillati</taxon>
        <taxon>Bacillota</taxon>
        <taxon>Clostridia</taxon>
        <taxon>Peptostreptococcales</taxon>
        <taxon>Natronincolaceae</taxon>
        <taxon>Anaerovirgula</taxon>
    </lineage>
</organism>
<evidence type="ECO:0000256" key="1">
    <source>
        <dbReference type="SAM" id="Phobius"/>
    </source>
</evidence>
<evidence type="ECO:0000313" key="2">
    <source>
        <dbReference type="EMBL" id="SNS72562.1"/>
    </source>
</evidence>
<keyword evidence="3" id="KW-1185">Reference proteome</keyword>
<protein>
    <submittedName>
        <fullName evidence="2">Uncharacterized protein</fullName>
    </submittedName>
</protein>
<feature type="transmembrane region" description="Helical" evidence="1">
    <location>
        <begin position="6"/>
        <end position="22"/>
    </location>
</feature>
<evidence type="ECO:0000313" key="3">
    <source>
        <dbReference type="Proteomes" id="UP000198304"/>
    </source>
</evidence>
<keyword evidence="1" id="KW-0812">Transmembrane</keyword>
<keyword evidence="1" id="KW-0472">Membrane</keyword>
<sequence length="113" mass="13564">MHYLLNAFLIFIIGYFAVRLAIRPLLDHLDQQEEITIDEQNSGLTKLRDIDVLDNTELEEIIALYNNKTKIKENNEKYKKYENVLNELKETGYFTEEDYLNRMTKLRKYLKVD</sequence>
<reference evidence="2 3" key="1">
    <citation type="submission" date="2017-06" db="EMBL/GenBank/DDBJ databases">
        <authorList>
            <person name="Kim H.J."/>
            <person name="Triplett B.A."/>
        </authorList>
    </citation>
    <scope>NUCLEOTIDE SEQUENCE [LARGE SCALE GENOMIC DNA]</scope>
    <source>
        <strain evidence="2 3">SCA</strain>
    </source>
</reference>
<dbReference type="EMBL" id="FZOJ01000018">
    <property type="protein sequence ID" value="SNS72562.1"/>
    <property type="molecule type" value="Genomic_DNA"/>
</dbReference>
<dbReference type="OrthoDB" id="9938689at2"/>
<gene>
    <name evidence="2" type="ORF">SAMN05446037_101887</name>
</gene>
<dbReference type="RefSeq" id="WP_089283973.1">
    <property type="nucleotide sequence ID" value="NZ_FZOJ01000018.1"/>
</dbReference>
<proteinExistence type="predicted"/>
<dbReference type="Proteomes" id="UP000198304">
    <property type="component" value="Unassembled WGS sequence"/>
</dbReference>